<evidence type="ECO:0008006" key="4">
    <source>
        <dbReference type="Google" id="ProtNLM"/>
    </source>
</evidence>
<dbReference type="Proteomes" id="UP000461768">
    <property type="component" value="Unassembled WGS sequence"/>
</dbReference>
<keyword evidence="3" id="KW-1185">Reference proteome</keyword>
<proteinExistence type="predicted"/>
<keyword evidence="1" id="KW-1133">Transmembrane helix</keyword>
<gene>
    <name evidence="2" type="ORF">F7O84_14000</name>
</gene>
<dbReference type="PANTHER" id="PTHR35007">
    <property type="entry name" value="INTEGRAL MEMBRANE PROTEIN-RELATED"/>
    <property type="match status" value="1"/>
</dbReference>
<name>A0A7V7QL58_9FIRM</name>
<feature type="transmembrane region" description="Helical" evidence="1">
    <location>
        <begin position="213"/>
        <end position="237"/>
    </location>
</feature>
<comment type="caution">
    <text evidence="2">The sequence shown here is derived from an EMBL/GenBank/DDBJ whole genome shotgun (WGS) entry which is preliminary data.</text>
</comment>
<evidence type="ECO:0000313" key="3">
    <source>
        <dbReference type="Proteomes" id="UP000461768"/>
    </source>
</evidence>
<evidence type="ECO:0000313" key="2">
    <source>
        <dbReference type="EMBL" id="KAB1438637.1"/>
    </source>
</evidence>
<dbReference type="RefSeq" id="WP_151146401.1">
    <property type="nucleotide sequence ID" value="NZ_WAGX01000005.1"/>
</dbReference>
<reference evidence="2 3" key="2">
    <citation type="submission" date="2020-02" db="EMBL/GenBank/DDBJ databases">
        <title>Candidatus Galacturonibacter soehngenii shows hetero-acetogenic catabolism of galacturonic acid but lacks a canonical carbon monoxide dehydrogenase/acetyl-CoA synthase complex.</title>
        <authorList>
            <person name="Diender M."/>
            <person name="Stouten G.R."/>
            <person name="Petersen J.F."/>
            <person name="Nielsen P.H."/>
            <person name="Dueholm M.S."/>
            <person name="Pronk J.T."/>
            <person name="Van Loosdrecht M.C.M."/>
        </authorList>
    </citation>
    <scope>NUCLEOTIDE SEQUENCE [LARGE SCALE GENOMIC DNA]</scope>
    <source>
        <strain evidence="2">GalUA</strain>
    </source>
</reference>
<dbReference type="OrthoDB" id="9796142at2"/>
<keyword evidence="1" id="KW-0812">Transmembrane</keyword>
<protein>
    <recommendedName>
        <fullName evidence="4">Type II secretion system protein GspF domain-containing protein</fullName>
    </recommendedName>
</protein>
<accession>A0A7V7QL58</accession>
<feature type="transmembrane region" description="Helical" evidence="1">
    <location>
        <begin position="27"/>
        <end position="50"/>
    </location>
</feature>
<keyword evidence="1" id="KW-0472">Membrane</keyword>
<dbReference type="EMBL" id="WAGX01000005">
    <property type="protein sequence ID" value="KAB1438637.1"/>
    <property type="molecule type" value="Genomic_DNA"/>
</dbReference>
<organism evidence="2 3">
    <name type="scientific">Candidatus Galacturonatibacter soehngenii</name>
    <dbReference type="NCBI Taxonomy" id="2307010"/>
    <lineage>
        <taxon>Bacteria</taxon>
        <taxon>Bacillati</taxon>
        <taxon>Bacillota</taxon>
        <taxon>Clostridia</taxon>
        <taxon>Lachnospirales</taxon>
        <taxon>Lachnospiraceae</taxon>
        <taxon>Candidatus Galacturonatibacter</taxon>
    </lineage>
</organism>
<dbReference type="PANTHER" id="PTHR35007:SF1">
    <property type="entry name" value="PILUS ASSEMBLY PROTEIN"/>
    <property type="match status" value="1"/>
</dbReference>
<reference evidence="2 3" key="1">
    <citation type="submission" date="2019-09" db="EMBL/GenBank/DDBJ databases">
        <authorList>
            <person name="Valk L.C."/>
        </authorList>
    </citation>
    <scope>NUCLEOTIDE SEQUENCE [LARGE SCALE GENOMIC DNA]</scope>
    <source>
        <strain evidence="2">GalUA</strain>
    </source>
</reference>
<sequence length="246" mass="28621">MIHYDEYKFTKIEAILYGGEWLGLSILIGWLFYHSIFAIIILFACIKFFYDDKKKILNDKRRKELNFQFKDAISSLSNALAAGYSVENAIAESYDELALVYSKDALIMRELYHIMRKLEMNETIESLLADLAKRSKDEDIKSFTEVFSIAKRSGGDFLAIIDMTVNSITGKIEVKREINVLLANKRLEQKIMNLIPMFIILYIRITSKEYFNILYHNIFGIIVMTICLSIYLLAYWLGRNIVDVEV</sequence>
<evidence type="ECO:0000256" key="1">
    <source>
        <dbReference type="SAM" id="Phobius"/>
    </source>
</evidence>
<dbReference type="AlphaFoldDB" id="A0A7V7QL58"/>